<evidence type="ECO:0000313" key="2">
    <source>
        <dbReference type="Proteomes" id="UP000229756"/>
    </source>
</evidence>
<organism evidence="1 2">
    <name type="scientific">candidate division WWE3 bacterium CG_4_9_14_0_2_um_filter_35_11</name>
    <dbReference type="NCBI Taxonomy" id="1975077"/>
    <lineage>
        <taxon>Bacteria</taxon>
        <taxon>Katanobacteria</taxon>
    </lineage>
</organism>
<sequence length="76" mass="8665">MPKKYLVAPRSQKCIGCLLCVLATSRYERKKLGTKDSPITIKGRPSAYKIQIDYGEEIKFPEKIVQICPQNCFDTI</sequence>
<accession>A0A2M8ELG6</accession>
<gene>
    <name evidence="1" type="ORF">CO058_02935</name>
</gene>
<evidence type="ECO:0008006" key="3">
    <source>
        <dbReference type="Google" id="ProtNLM"/>
    </source>
</evidence>
<name>A0A2M8ELG6_UNCKA</name>
<comment type="caution">
    <text evidence="1">The sequence shown here is derived from an EMBL/GenBank/DDBJ whole genome shotgun (WGS) entry which is preliminary data.</text>
</comment>
<reference evidence="2" key="1">
    <citation type="submission" date="2017-09" db="EMBL/GenBank/DDBJ databases">
        <title>Depth-based differentiation of microbial function through sediment-hosted aquifers and enrichment of novel symbionts in the deep terrestrial subsurface.</title>
        <authorList>
            <person name="Probst A.J."/>
            <person name="Ladd B."/>
            <person name="Jarett J.K."/>
            <person name="Geller-Mcgrath D.E."/>
            <person name="Sieber C.M.K."/>
            <person name="Emerson J.B."/>
            <person name="Anantharaman K."/>
            <person name="Thomas B.C."/>
            <person name="Malmstrom R."/>
            <person name="Stieglmeier M."/>
            <person name="Klingl A."/>
            <person name="Woyke T."/>
            <person name="Ryan C.M."/>
            <person name="Banfield J.F."/>
        </authorList>
    </citation>
    <scope>NUCLEOTIDE SEQUENCE [LARGE SCALE GENOMIC DNA]</scope>
</reference>
<dbReference type="EMBL" id="PFSJ01000022">
    <property type="protein sequence ID" value="PJC23537.1"/>
    <property type="molecule type" value="Genomic_DNA"/>
</dbReference>
<protein>
    <recommendedName>
        <fullName evidence="3">4Fe-4S ferredoxin-type domain-containing protein</fullName>
    </recommendedName>
</protein>
<dbReference type="AlphaFoldDB" id="A0A2M8ELG6"/>
<evidence type="ECO:0000313" key="1">
    <source>
        <dbReference type="EMBL" id="PJC23537.1"/>
    </source>
</evidence>
<proteinExistence type="predicted"/>
<dbReference type="Proteomes" id="UP000229756">
    <property type="component" value="Unassembled WGS sequence"/>
</dbReference>